<dbReference type="EMBL" id="JAINVV010000003">
    <property type="protein sequence ID" value="MBY8821671.1"/>
    <property type="molecule type" value="Genomic_DNA"/>
</dbReference>
<dbReference type="SUPFAM" id="SSF51556">
    <property type="entry name" value="Metallo-dependent hydrolases"/>
    <property type="match status" value="1"/>
</dbReference>
<name>A0ABS7PK97_9SPHN</name>
<protein>
    <submittedName>
        <fullName evidence="3">Amidohydrolase family protein</fullName>
    </submittedName>
</protein>
<sequence length="405" mass="42251">MSGTAAAVRIAIVNIGMIVTGCWRDPFAKGDTILTEGDRIARVGTATAAEIEAADLVVDAMGGTVCPGFIDSQVHNTFGDYTPRQKTVGFLESYLHGGTTTSISASEVHVPGRPKDPEGVKALAVAAFKCFETYRPGGMRVHAGSVILEPGLTREDFIELRARGVWLAKAGFGGFATPFDYAPMVGWAREAGMITTVHTGGASIPGSSPIRADHLLAMRPHVSFHVNGGPVALPDAEYERLTLESDIALQVCTAGNLRTAILCAQTVKTHDAFARFLIATDTPTGTGVMPLGMMYTIMNLAALTDMPPEWFIAAATGNVADVYGLDCGYLRPGRAADLLILDAPLGATSDTALGALANGDPAAIGAVISAGVARFVGRSRNTPAPTRMPRVAACRIPADFSGAAH</sequence>
<dbReference type="Proteomes" id="UP000706039">
    <property type="component" value="Unassembled WGS sequence"/>
</dbReference>
<evidence type="ECO:0000313" key="3">
    <source>
        <dbReference type="EMBL" id="MBY8821671.1"/>
    </source>
</evidence>
<dbReference type="InterPro" id="IPR006680">
    <property type="entry name" value="Amidohydro-rel"/>
</dbReference>
<dbReference type="PANTHER" id="PTHR11647:SF1">
    <property type="entry name" value="COLLAPSIN RESPONSE MEDIATOR PROTEIN"/>
    <property type="match status" value="1"/>
</dbReference>
<feature type="domain" description="Amidohydrolase-related" evidence="2">
    <location>
        <begin position="64"/>
        <end position="348"/>
    </location>
</feature>
<dbReference type="SUPFAM" id="SSF51338">
    <property type="entry name" value="Composite domain of metallo-dependent hydrolases"/>
    <property type="match status" value="1"/>
</dbReference>
<dbReference type="CDD" id="cd01292">
    <property type="entry name" value="metallo-dependent_hydrolases"/>
    <property type="match status" value="1"/>
</dbReference>
<dbReference type="PANTHER" id="PTHR11647">
    <property type="entry name" value="HYDRANTOINASE/DIHYDROPYRIMIDINASE FAMILY MEMBER"/>
    <property type="match status" value="1"/>
</dbReference>
<dbReference type="InterPro" id="IPR032466">
    <property type="entry name" value="Metal_Hydrolase"/>
</dbReference>
<dbReference type="InterPro" id="IPR011059">
    <property type="entry name" value="Metal-dep_hydrolase_composite"/>
</dbReference>
<comment type="cofactor">
    <cofactor evidence="1">
        <name>Zn(2+)</name>
        <dbReference type="ChEBI" id="CHEBI:29105"/>
    </cofactor>
</comment>
<proteinExistence type="predicted"/>
<gene>
    <name evidence="3" type="ORF">K7G82_05165</name>
</gene>
<dbReference type="Gene3D" id="3.20.20.140">
    <property type="entry name" value="Metal-dependent hydrolases"/>
    <property type="match status" value="1"/>
</dbReference>
<keyword evidence="4" id="KW-1185">Reference proteome</keyword>
<reference evidence="3 4" key="1">
    <citation type="submission" date="2021-08" db="EMBL/GenBank/DDBJ databases">
        <authorList>
            <person name="Tuo L."/>
        </authorList>
    </citation>
    <scope>NUCLEOTIDE SEQUENCE [LARGE SCALE GENOMIC DNA]</scope>
    <source>
        <strain evidence="3 4">JCM 31229</strain>
    </source>
</reference>
<evidence type="ECO:0000313" key="4">
    <source>
        <dbReference type="Proteomes" id="UP000706039"/>
    </source>
</evidence>
<evidence type="ECO:0000259" key="2">
    <source>
        <dbReference type="Pfam" id="PF01979"/>
    </source>
</evidence>
<accession>A0ABS7PK97</accession>
<dbReference type="InterPro" id="IPR050378">
    <property type="entry name" value="Metallo-dep_Hydrolases_sf"/>
</dbReference>
<comment type="caution">
    <text evidence="3">The sequence shown here is derived from an EMBL/GenBank/DDBJ whole genome shotgun (WGS) entry which is preliminary data.</text>
</comment>
<organism evidence="3 4">
    <name type="scientific">Sphingomonas colocasiae</name>
    <dbReference type="NCBI Taxonomy" id="1848973"/>
    <lineage>
        <taxon>Bacteria</taxon>
        <taxon>Pseudomonadati</taxon>
        <taxon>Pseudomonadota</taxon>
        <taxon>Alphaproteobacteria</taxon>
        <taxon>Sphingomonadales</taxon>
        <taxon>Sphingomonadaceae</taxon>
        <taxon>Sphingomonas</taxon>
    </lineage>
</organism>
<evidence type="ECO:0000256" key="1">
    <source>
        <dbReference type="ARBA" id="ARBA00001947"/>
    </source>
</evidence>
<dbReference type="Pfam" id="PF01979">
    <property type="entry name" value="Amidohydro_1"/>
    <property type="match status" value="1"/>
</dbReference>
<dbReference type="RefSeq" id="WP_222988768.1">
    <property type="nucleotide sequence ID" value="NZ_JAINVV010000003.1"/>
</dbReference>
<dbReference type="Gene3D" id="2.30.40.10">
    <property type="entry name" value="Urease, subunit C, domain 1"/>
    <property type="match status" value="1"/>
</dbReference>